<sequence length="362" mass="38660">MRANTTSDRDSIDPAENFLQVLDQFAALRSYAGAQPTIGGYRVLASAKPQRTANWMERLADRLGRTRSWLLERFRDAAPVTAERVEPAISAIRERIVLHGSAIASLAVTGGGHLRTSGFLSVLLIGGLAVAVLSGPSSCACSTPFEQADLDRMDYIQNAAFIDTRDSGAAPSYPPASPDDLAFLASDRPLKEREPTVTASLAQGIDATDREPAAAPTAQARHAEAAAPQSTAAIADVTSAQSTPAAADASPEAPLTVAALADSHDDSAGSDHAAASENNADAAAERKSRHDTSAKSDDDDDRRHARSSRKRGAIRAYRTPVHQVKRQRKKKVTNAHLAQRAPGWAQQMYATTWHSQAFSYNR</sequence>
<dbReference type="AlphaFoldDB" id="A0A120CTM3"/>
<proteinExistence type="predicted"/>
<comment type="caution">
    <text evidence="2">The sequence shown here is derived from an EMBL/GenBank/DDBJ whole genome shotgun (WGS) entry which is preliminary data.</text>
</comment>
<evidence type="ECO:0000256" key="1">
    <source>
        <dbReference type="SAM" id="MobiDB-lite"/>
    </source>
</evidence>
<dbReference type="RefSeq" id="WP_068464287.1">
    <property type="nucleotide sequence ID" value="NZ_LMTR01000084.1"/>
</dbReference>
<reference evidence="2 3" key="1">
    <citation type="submission" date="2015-10" db="EMBL/GenBank/DDBJ databases">
        <title>Transcriptomic analysis of a linuron degrading triple-species bacterial consortium.</title>
        <authorList>
            <person name="Albers P."/>
        </authorList>
    </citation>
    <scope>NUCLEOTIDE SEQUENCE [LARGE SCALE GENOMIC DNA]</scope>
    <source>
        <strain evidence="2 3">WDL6</strain>
    </source>
</reference>
<protein>
    <submittedName>
        <fullName evidence="2">Uncharacterized protein</fullName>
    </submittedName>
</protein>
<name>A0A120CTM3_HYPSL</name>
<feature type="compositionally biased region" description="Basic and acidic residues" evidence="1">
    <location>
        <begin position="283"/>
        <end position="296"/>
    </location>
</feature>
<gene>
    <name evidence="2" type="ORF">APY04_3127</name>
</gene>
<evidence type="ECO:0000313" key="2">
    <source>
        <dbReference type="EMBL" id="KWT64887.1"/>
    </source>
</evidence>
<dbReference type="EMBL" id="LMTR01000084">
    <property type="protein sequence ID" value="KWT64887.1"/>
    <property type="molecule type" value="Genomic_DNA"/>
</dbReference>
<feature type="compositionally biased region" description="Basic residues" evidence="1">
    <location>
        <begin position="304"/>
        <end position="313"/>
    </location>
</feature>
<dbReference type="Proteomes" id="UP000059074">
    <property type="component" value="Unassembled WGS sequence"/>
</dbReference>
<feature type="region of interest" description="Disordered" evidence="1">
    <location>
        <begin position="192"/>
        <end position="336"/>
    </location>
</feature>
<feature type="compositionally biased region" description="Basic residues" evidence="1">
    <location>
        <begin position="323"/>
        <end position="333"/>
    </location>
</feature>
<feature type="compositionally biased region" description="Low complexity" evidence="1">
    <location>
        <begin position="270"/>
        <end position="282"/>
    </location>
</feature>
<feature type="compositionally biased region" description="Low complexity" evidence="1">
    <location>
        <begin position="213"/>
        <end position="228"/>
    </location>
</feature>
<dbReference type="PATRIC" id="fig|121290.4.peg.979"/>
<dbReference type="OrthoDB" id="10021086at2"/>
<organism evidence="2 3">
    <name type="scientific">Hyphomicrobium sulfonivorans</name>
    <dbReference type="NCBI Taxonomy" id="121290"/>
    <lineage>
        <taxon>Bacteria</taxon>
        <taxon>Pseudomonadati</taxon>
        <taxon>Pseudomonadota</taxon>
        <taxon>Alphaproteobacteria</taxon>
        <taxon>Hyphomicrobiales</taxon>
        <taxon>Hyphomicrobiaceae</taxon>
        <taxon>Hyphomicrobium</taxon>
    </lineage>
</organism>
<keyword evidence="3" id="KW-1185">Reference proteome</keyword>
<accession>A0A120CTM3</accession>
<evidence type="ECO:0000313" key="3">
    <source>
        <dbReference type="Proteomes" id="UP000059074"/>
    </source>
</evidence>